<name>A0A0E3Q3P4_9EURY</name>
<feature type="transmembrane region" description="Helical" evidence="1">
    <location>
        <begin position="52"/>
        <end position="69"/>
    </location>
</feature>
<feature type="transmembrane region" description="Helical" evidence="1">
    <location>
        <begin position="233"/>
        <end position="256"/>
    </location>
</feature>
<dbReference type="EMBL" id="CP009520">
    <property type="protein sequence ID" value="AKB43112.1"/>
    <property type="molecule type" value="Genomic_DNA"/>
</dbReference>
<feature type="transmembrane region" description="Helical" evidence="1">
    <location>
        <begin position="374"/>
        <end position="394"/>
    </location>
</feature>
<sequence length="595" mass="69314">MFSKNDHFSISRFNKIMSIFGFMLILSTLSIIIHNSSANVYNFSIYESYPEYFWALIIIALFIGQIILLNSAFSKSKTNSWIAGFLIIIISDLILLLMPIIKGYFVNGRYDALTHIGYMVDIGKYHNIGSNPYPILHIWGFVLNYMSGLSYNDISMLIPAFLSLFYIFSWYLLGRLVFKKNNMILFMLSMSSILLFGSKNSMLSPNGETLLFVPFFLYIFFKSRVAKKPIPYEILLILISFFVVFSHPLISILLIMTLIISDYPIFTTVKWRKSNYIVLIILCCFLMWSSYIPILTNNIKLILDNMILYDGTGSELGRYSNSLNSIHIPFLYIVIIGLRLYGLEVLLGVLSLICISLVFIFWKKYHVEVDYYHKFSIVGWLFFVLLSLLILIFADSFGFIRIYQYSILFSIMLIPLSINMLLERTEVKEKKHHFKLLPLLSLFLLLITYFSTYNLFFAPINLNIDQQTPESEFSGMEVFYHVKNNSQPTLELGITNFRVYDAVYGVAEGKKEKIRYTNPVIEHFDYTSNSSINSYYNETSYLLISDVGRYQKQKLFPDLKSEWDFTPKDFNKLNNDAGVTKFYSNKFLEMYIINH</sequence>
<reference evidence="2 3" key="1">
    <citation type="submission" date="2014-07" db="EMBL/GenBank/DDBJ databases">
        <title>Methanogenic archaea and the global carbon cycle.</title>
        <authorList>
            <person name="Henriksen J.R."/>
            <person name="Luke J."/>
            <person name="Reinhart S."/>
            <person name="Benedict M.N."/>
            <person name="Youngblut N.D."/>
            <person name="Metcalf M.E."/>
            <person name="Whitaker R.J."/>
            <person name="Metcalf W.W."/>
        </authorList>
    </citation>
    <scope>NUCLEOTIDE SEQUENCE [LARGE SCALE GENOMIC DNA]</scope>
    <source>
        <strain evidence="2 3">Z-761</strain>
    </source>
</reference>
<feature type="transmembrane region" description="Helical" evidence="1">
    <location>
        <begin position="81"/>
        <end position="101"/>
    </location>
</feature>
<keyword evidence="1" id="KW-0472">Membrane</keyword>
<evidence type="ECO:0000313" key="3">
    <source>
        <dbReference type="Proteomes" id="UP000033096"/>
    </source>
</evidence>
<protein>
    <recommendedName>
        <fullName evidence="4">Glycosyltransferase RgtA/B/C/D-like domain-containing protein</fullName>
    </recommendedName>
</protein>
<keyword evidence="1" id="KW-0812">Transmembrane</keyword>
<evidence type="ECO:0000313" key="2">
    <source>
        <dbReference type="EMBL" id="AKB43112.1"/>
    </source>
</evidence>
<dbReference type="PATRIC" id="fig|1434123.4.peg.981"/>
<feature type="transmembrane region" description="Helical" evidence="1">
    <location>
        <begin position="154"/>
        <end position="173"/>
    </location>
</feature>
<dbReference type="AlphaFoldDB" id="A0A0E3Q3P4"/>
<gene>
    <name evidence="2" type="ORF">MSVAZ_0843</name>
</gene>
<dbReference type="Proteomes" id="UP000033096">
    <property type="component" value="Chromosome"/>
</dbReference>
<organism evidence="2 3">
    <name type="scientific">Methanosarcina vacuolata Z-761</name>
    <dbReference type="NCBI Taxonomy" id="1434123"/>
    <lineage>
        <taxon>Archaea</taxon>
        <taxon>Methanobacteriati</taxon>
        <taxon>Methanobacteriota</taxon>
        <taxon>Stenosarchaea group</taxon>
        <taxon>Methanomicrobia</taxon>
        <taxon>Methanosarcinales</taxon>
        <taxon>Methanosarcinaceae</taxon>
        <taxon>Methanosarcina</taxon>
    </lineage>
</organism>
<feature type="transmembrane region" description="Helical" evidence="1">
    <location>
        <begin position="341"/>
        <end position="362"/>
    </location>
</feature>
<feature type="transmembrane region" description="Helical" evidence="1">
    <location>
        <begin position="203"/>
        <end position="221"/>
    </location>
</feature>
<evidence type="ECO:0000256" key="1">
    <source>
        <dbReference type="SAM" id="Phobius"/>
    </source>
</evidence>
<dbReference type="KEGG" id="mvc:MSVAZ_0843"/>
<feature type="transmembrane region" description="Helical" evidence="1">
    <location>
        <begin position="400"/>
        <end position="422"/>
    </location>
</feature>
<evidence type="ECO:0008006" key="4">
    <source>
        <dbReference type="Google" id="ProtNLM"/>
    </source>
</evidence>
<accession>A0A0E3Q3P4</accession>
<dbReference type="RefSeq" id="WP_048118555.1">
    <property type="nucleotide sequence ID" value="NZ_CP009520.1"/>
</dbReference>
<feature type="transmembrane region" description="Helical" evidence="1">
    <location>
        <begin position="180"/>
        <end position="197"/>
    </location>
</feature>
<feature type="transmembrane region" description="Helical" evidence="1">
    <location>
        <begin position="276"/>
        <end position="295"/>
    </location>
</feature>
<feature type="transmembrane region" description="Helical" evidence="1">
    <location>
        <begin position="12"/>
        <end position="32"/>
    </location>
</feature>
<dbReference type="GeneID" id="24809234"/>
<feature type="transmembrane region" description="Helical" evidence="1">
    <location>
        <begin position="434"/>
        <end position="456"/>
    </location>
</feature>
<dbReference type="HOGENOM" id="CLU_031443_0_0_2"/>
<proteinExistence type="predicted"/>
<keyword evidence="1" id="KW-1133">Transmembrane helix</keyword>
<keyword evidence="3" id="KW-1185">Reference proteome</keyword>